<keyword evidence="8" id="KW-0677">Repeat</keyword>
<dbReference type="Gene3D" id="1.10.510.10">
    <property type="entry name" value="Transferase(Phosphotransferase) domain 1"/>
    <property type="match status" value="1"/>
</dbReference>
<dbReference type="GO" id="GO:0005524">
    <property type="term" value="F:ATP binding"/>
    <property type="evidence" value="ECO:0007669"/>
    <property type="project" value="UniProtKB-UniRule"/>
</dbReference>
<dbReference type="InterPro" id="IPR011009">
    <property type="entry name" value="Kinase-like_dom_sf"/>
</dbReference>
<feature type="domain" description="Protein kinase" evidence="20">
    <location>
        <begin position="43"/>
        <end position="333"/>
    </location>
</feature>
<evidence type="ECO:0000256" key="15">
    <source>
        <dbReference type="ARBA" id="ARBA00023180"/>
    </source>
</evidence>
<feature type="region of interest" description="Disordered" evidence="19">
    <location>
        <begin position="348"/>
        <end position="414"/>
    </location>
</feature>
<feature type="binding site" evidence="18">
    <location>
        <position position="71"/>
    </location>
    <ligand>
        <name>ATP</name>
        <dbReference type="ChEBI" id="CHEBI:30616"/>
    </ligand>
</feature>
<evidence type="ECO:0000256" key="12">
    <source>
        <dbReference type="ARBA" id="ARBA00022989"/>
    </source>
</evidence>
<dbReference type="SMART" id="SM00220">
    <property type="entry name" value="S_TKc"/>
    <property type="match status" value="1"/>
</dbReference>
<dbReference type="PROSITE" id="PS00107">
    <property type="entry name" value="PROTEIN_KINASE_ATP"/>
    <property type="match status" value="1"/>
</dbReference>
<dbReference type="AlphaFoldDB" id="A0A3P6G7Q1"/>
<evidence type="ECO:0000256" key="3">
    <source>
        <dbReference type="ARBA" id="ARBA00022527"/>
    </source>
</evidence>
<accession>A0A3P6G7Q1</accession>
<dbReference type="Gene3D" id="3.30.200.20">
    <property type="entry name" value="Phosphorylase Kinase, domain 1"/>
    <property type="match status" value="1"/>
</dbReference>
<keyword evidence="5" id="KW-0808">Transferase</keyword>
<name>A0A3P6G7Q1_BRAOL</name>
<feature type="compositionally biased region" description="Polar residues" evidence="19">
    <location>
        <begin position="356"/>
        <end position="377"/>
    </location>
</feature>
<dbReference type="InterPro" id="IPR052059">
    <property type="entry name" value="CR_Ser/Thr_kinase"/>
</dbReference>
<keyword evidence="12" id="KW-1133">Transmembrane helix</keyword>
<evidence type="ECO:0000256" key="1">
    <source>
        <dbReference type="ARBA" id="ARBA00004479"/>
    </source>
</evidence>
<dbReference type="SUPFAM" id="SSF56112">
    <property type="entry name" value="Protein kinase-like (PK-like)"/>
    <property type="match status" value="1"/>
</dbReference>
<feature type="compositionally biased region" description="Low complexity" evidence="19">
    <location>
        <begin position="378"/>
        <end position="398"/>
    </location>
</feature>
<keyword evidence="6" id="KW-0812">Transmembrane</keyword>
<evidence type="ECO:0000256" key="11">
    <source>
        <dbReference type="ARBA" id="ARBA00022840"/>
    </source>
</evidence>
<dbReference type="CDD" id="cd14066">
    <property type="entry name" value="STKc_IRAK"/>
    <property type="match status" value="1"/>
</dbReference>
<dbReference type="PROSITE" id="PS00108">
    <property type="entry name" value="PROTEIN_KINASE_ST"/>
    <property type="match status" value="1"/>
</dbReference>
<evidence type="ECO:0000256" key="8">
    <source>
        <dbReference type="ARBA" id="ARBA00022737"/>
    </source>
</evidence>
<feature type="compositionally biased region" description="Basic and acidic residues" evidence="19">
    <location>
        <begin position="404"/>
        <end position="414"/>
    </location>
</feature>
<evidence type="ECO:0000313" key="21">
    <source>
        <dbReference type="EMBL" id="VDD56146.1"/>
    </source>
</evidence>
<keyword evidence="9 18" id="KW-0547">Nucleotide-binding</keyword>
<dbReference type="EMBL" id="LR031879">
    <property type="protein sequence ID" value="VDD56146.1"/>
    <property type="molecule type" value="Genomic_DNA"/>
</dbReference>
<dbReference type="GO" id="GO:0016020">
    <property type="term" value="C:membrane"/>
    <property type="evidence" value="ECO:0007669"/>
    <property type="project" value="UniProtKB-SubCell"/>
</dbReference>
<proteinExistence type="predicted"/>
<evidence type="ECO:0000256" key="13">
    <source>
        <dbReference type="ARBA" id="ARBA00023136"/>
    </source>
</evidence>
<evidence type="ECO:0000256" key="17">
    <source>
        <dbReference type="ARBA" id="ARBA00048679"/>
    </source>
</evidence>
<keyword evidence="11 18" id="KW-0067">ATP-binding</keyword>
<evidence type="ECO:0000256" key="5">
    <source>
        <dbReference type="ARBA" id="ARBA00022679"/>
    </source>
</evidence>
<dbReference type="FunFam" id="3.30.200.20:FF:000225">
    <property type="entry name" value="cold-responsive protein kinase 1"/>
    <property type="match status" value="1"/>
</dbReference>
<evidence type="ECO:0000256" key="4">
    <source>
        <dbReference type="ARBA" id="ARBA00022553"/>
    </source>
</evidence>
<dbReference type="PANTHER" id="PTHR47973">
    <property type="entry name" value="CYSTEINE-RICH RECEPTOR-LIKE PROTEIN KINASE 3"/>
    <property type="match status" value="1"/>
</dbReference>
<keyword evidence="10" id="KW-0418">Kinase</keyword>
<dbReference type="InterPro" id="IPR017441">
    <property type="entry name" value="Protein_kinase_ATP_BS"/>
</dbReference>
<keyword evidence="7" id="KW-0732">Signal</keyword>
<evidence type="ECO:0000256" key="9">
    <source>
        <dbReference type="ARBA" id="ARBA00022741"/>
    </source>
</evidence>
<keyword evidence="4" id="KW-0597">Phosphoprotein</keyword>
<dbReference type="FunFam" id="1.10.510.10:FF:000044">
    <property type="entry name" value="Putative LRR receptor-like serine/threonine-protein kinase"/>
    <property type="match status" value="1"/>
</dbReference>
<dbReference type="EC" id="2.7.11.1" evidence="2"/>
<evidence type="ECO:0000256" key="6">
    <source>
        <dbReference type="ARBA" id="ARBA00022692"/>
    </source>
</evidence>
<evidence type="ECO:0000256" key="16">
    <source>
        <dbReference type="ARBA" id="ARBA00047899"/>
    </source>
</evidence>
<evidence type="ECO:0000256" key="7">
    <source>
        <dbReference type="ARBA" id="ARBA00022729"/>
    </source>
</evidence>
<keyword evidence="13" id="KW-0472">Membrane</keyword>
<reference evidence="21" key="1">
    <citation type="submission" date="2018-11" db="EMBL/GenBank/DDBJ databases">
        <authorList>
            <consortium name="Genoscope - CEA"/>
            <person name="William W."/>
        </authorList>
    </citation>
    <scope>NUCLEOTIDE SEQUENCE</scope>
</reference>
<evidence type="ECO:0000256" key="2">
    <source>
        <dbReference type="ARBA" id="ARBA00012513"/>
    </source>
</evidence>
<dbReference type="InterPro" id="IPR000719">
    <property type="entry name" value="Prot_kinase_dom"/>
</dbReference>
<evidence type="ECO:0000256" key="19">
    <source>
        <dbReference type="SAM" id="MobiDB-lite"/>
    </source>
</evidence>
<gene>
    <name evidence="21" type="ORF">BOLC8T49375H</name>
</gene>
<comment type="catalytic activity">
    <reaction evidence="17">
        <text>L-seryl-[protein] + ATP = O-phospho-L-seryl-[protein] + ADP + H(+)</text>
        <dbReference type="Rhea" id="RHEA:17989"/>
        <dbReference type="Rhea" id="RHEA-COMP:9863"/>
        <dbReference type="Rhea" id="RHEA-COMP:11604"/>
        <dbReference type="ChEBI" id="CHEBI:15378"/>
        <dbReference type="ChEBI" id="CHEBI:29999"/>
        <dbReference type="ChEBI" id="CHEBI:30616"/>
        <dbReference type="ChEBI" id="CHEBI:83421"/>
        <dbReference type="ChEBI" id="CHEBI:456216"/>
        <dbReference type="EC" id="2.7.11.1"/>
    </reaction>
</comment>
<dbReference type="PROSITE" id="PS50011">
    <property type="entry name" value="PROTEIN_KINASE_DOM"/>
    <property type="match status" value="1"/>
</dbReference>
<evidence type="ECO:0000256" key="14">
    <source>
        <dbReference type="ARBA" id="ARBA00023170"/>
    </source>
</evidence>
<sequence length="769" mass="85793">MWGSCFSCHKSGGEPSQVDREISAIIKVKIYKYKEIRQATDDFDPLNKIGEGGFGSVYKGRLKDGNIAAIKVLSAESRQGVKEFLTEINVISEIQHENLVKLYGCCVERDHRILVYNYLENSSLDMTLLAGGYIKSGIQFDWRTRSRICVGVAKGLAFLHEEVRPHIIHRDIKASNILLDRDFSPKIADFGLAKLMPPNMTHVSTRVAGTIGYLAPEYAVRGQVTRKADVYSFGVLLMEIVSARSNKNTRLPQGYQYLLERAWDLYERNELVDLVDTGLNGVFDGEEACRYLKIGLLCTQDNPKLRPSMSTVVKLLTGEKKDIESRNITRPGLISDFMDLKVKGPVEKKPEEVNRRSNYYTNLSSDNASSSTGTRDNSNAYSSGASSSTAVSTLSTCSGSHHTRNVEPEKSKTDSFRDLSRFGLVVVVMMAPKSTERALNFRKQQRRLLFLSIARTCKNLRSDHKDRDPQRMPANTYLEQQANVHALAGLKIENSTVEKAPSQSISAGAVSGAPHCADTSDMLKLREYMRKLVLNTLQQYKPCPADDASKAKYMTVARRLEQMLFKMAISKEEYMNQSTLESRIASLIKGKQLNNYNKRRTNSSLVGKMAPTTTGLSHAGASVGLGPSGNTVGPMDHDVLELREYMRTLVFSELHKHHPCPADDASKAKYLDVSRRLEEGIYQMANTKEDYLNPSTLTSRLASLTRGKKLNNYGQIQQNANSSSPGTMTTLAPEVFAETTMQVREKVLESGDELETEIAENLKSMNLYS</sequence>
<dbReference type="InterPro" id="IPR008271">
    <property type="entry name" value="Ser/Thr_kinase_AS"/>
</dbReference>
<organism evidence="21">
    <name type="scientific">Brassica oleracea</name>
    <name type="common">Wild cabbage</name>
    <dbReference type="NCBI Taxonomy" id="3712"/>
    <lineage>
        <taxon>Eukaryota</taxon>
        <taxon>Viridiplantae</taxon>
        <taxon>Streptophyta</taxon>
        <taxon>Embryophyta</taxon>
        <taxon>Tracheophyta</taxon>
        <taxon>Spermatophyta</taxon>
        <taxon>Magnoliopsida</taxon>
        <taxon>eudicotyledons</taxon>
        <taxon>Gunneridae</taxon>
        <taxon>Pentapetalae</taxon>
        <taxon>rosids</taxon>
        <taxon>malvids</taxon>
        <taxon>Brassicales</taxon>
        <taxon>Brassicaceae</taxon>
        <taxon>Brassiceae</taxon>
        <taxon>Brassica</taxon>
    </lineage>
</organism>
<dbReference type="GO" id="GO:0004674">
    <property type="term" value="F:protein serine/threonine kinase activity"/>
    <property type="evidence" value="ECO:0007669"/>
    <property type="project" value="UniProtKB-KW"/>
</dbReference>
<keyword evidence="14" id="KW-0675">Receptor</keyword>
<dbReference type="Pfam" id="PF00069">
    <property type="entry name" value="Pkinase"/>
    <property type="match status" value="1"/>
</dbReference>
<evidence type="ECO:0000256" key="18">
    <source>
        <dbReference type="PROSITE-ProRule" id="PRU10141"/>
    </source>
</evidence>
<comment type="subcellular location">
    <subcellularLocation>
        <location evidence="1">Membrane</location>
        <topology evidence="1">Single-pass type I membrane protein</topology>
    </subcellularLocation>
</comment>
<evidence type="ECO:0000256" key="10">
    <source>
        <dbReference type="ARBA" id="ARBA00022777"/>
    </source>
</evidence>
<protein>
    <recommendedName>
        <fullName evidence="2">non-specific serine/threonine protein kinase</fullName>
        <ecNumber evidence="2">2.7.11.1</ecNumber>
    </recommendedName>
</protein>
<comment type="catalytic activity">
    <reaction evidence="16">
        <text>L-threonyl-[protein] + ATP = O-phospho-L-threonyl-[protein] + ADP + H(+)</text>
        <dbReference type="Rhea" id="RHEA:46608"/>
        <dbReference type="Rhea" id="RHEA-COMP:11060"/>
        <dbReference type="Rhea" id="RHEA-COMP:11605"/>
        <dbReference type="ChEBI" id="CHEBI:15378"/>
        <dbReference type="ChEBI" id="CHEBI:30013"/>
        <dbReference type="ChEBI" id="CHEBI:30616"/>
        <dbReference type="ChEBI" id="CHEBI:61977"/>
        <dbReference type="ChEBI" id="CHEBI:456216"/>
        <dbReference type="EC" id="2.7.11.1"/>
    </reaction>
</comment>
<keyword evidence="15" id="KW-0325">Glycoprotein</keyword>
<keyword evidence="3" id="KW-0723">Serine/threonine-protein kinase</keyword>
<evidence type="ECO:0000259" key="20">
    <source>
        <dbReference type="PROSITE" id="PS50011"/>
    </source>
</evidence>